<comment type="caution">
    <text evidence="8">The sequence shown here is derived from an EMBL/GenBank/DDBJ whole genome shotgun (WGS) entry which is preliminary data.</text>
</comment>
<evidence type="ECO:0000256" key="3">
    <source>
        <dbReference type="ARBA" id="ARBA00022777"/>
    </source>
</evidence>
<dbReference type="InterPro" id="IPR000772">
    <property type="entry name" value="Ricin_B_lectin"/>
</dbReference>
<feature type="compositionally biased region" description="Low complexity" evidence="6">
    <location>
        <begin position="380"/>
        <end position="421"/>
    </location>
</feature>
<dbReference type="InterPro" id="IPR017441">
    <property type="entry name" value="Protein_kinase_ATP_BS"/>
</dbReference>
<reference evidence="8" key="1">
    <citation type="journal article" date="2014" name="Int. J. Syst. Evol. Microbiol.">
        <title>Complete genome sequence of Corynebacterium casei LMG S-19264T (=DSM 44701T), isolated from a smear-ripened cheese.</title>
        <authorList>
            <consortium name="US DOE Joint Genome Institute (JGI-PGF)"/>
            <person name="Walter F."/>
            <person name="Albersmeier A."/>
            <person name="Kalinowski J."/>
            <person name="Ruckert C."/>
        </authorList>
    </citation>
    <scope>NUCLEOTIDE SEQUENCE</scope>
    <source>
        <strain evidence="8">JCM 4646</strain>
    </source>
</reference>
<evidence type="ECO:0000256" key="1">
    <source>
        <dbReference type="ARBA" id="ARBA00022679"/>
    </source>
</evidence>
<dbReference type="GO" id="GO:0005524">
    <property type="term" value="F:ATP binding"/>
    <property type="evidence" value="ECO:0007669"/>
    <property type="project" value="UniProtKB-UniRule"/>
</dbReference>
<gene>
    <name evidence="8" type="ORF">GCM10018781_28110</name>
</gene>
<dbReference type="CDD" id="cd00161">
    <property type="entry name" value="beta-trefoil_Ricin-like"/>
    <property type="match status" value="1"/>
</dbReference>
<organism evidence="8 9">
    <name type="scientific">Kitasatospora indigofera</name>
    <dbReference type="NCBI Taxonomy" id="67307"/>
    <lineage>
        <taxon>Bacteria</taxon>
        <taxon>Bacillati</taxon>
        <taxon>Actinomycetota</taxon>
        <taxon>Actinomycetes</taxon>
        <taxon>Kitasatosporales</taxon>
        <taxon>Streptomycetaceae</taxon>
        <taxon>Kitasatospora</taxon>
    </lineage>
</organism>
<dbReference type="PROSITE" id="PS50011">
    <property type="entry name" value="PROTEIN_KINASE_DOM"/>
    <property type="match status" value="1"/>
</dbReference>
<dbReference type="Proteomes" id="UP000617734">
    <property type="component" value="Unassembled WGS sequence"/>
</dbReference>
<dbReference type="PANTHER" id="PTHR43289:SF34">
    <property type="entry name" value="SERINE_THREONINE-PROTEIN KINASE YBDM-RELATED"/>
    <property type="match status" value="1"/>
</dbReference>
<keyword evidence="4 5" id="KW-0067">ATP-binding</keyword>
<dbReference type="PROSITE" id="PS00108">
    <property type="entry name" value="PROTEIN_KINASE_ST"/>
    <property type="match status" value="1"/>
</dbReference>
<dbReference type="PANTHER" id="PTHR43289">
    <property type="entry name" value="MITOGEN-ACTIVATED PROTEIN KINASE KINASE KINASE 20-RELATED"/>
    <property type="match status" value="1"/>
</dbReference>
<dbReference type="AlphaFoldDB" id="A0A919KQL7"/>
<dbReference type="SMART" id="SM00458">
    <property type="entry name" value="RICIN"/>
    <property type="match status" value="1"/>
</dbReference>
<feature type="binding site" evidence="5">
    <location>
        <position position="43"/>
    </location>
    <ligand>
        <name>ATP</name>
        <dbReference type="ChEBI" id="CHEBI:30616"/>
    </ligand>
</feature>
<reference evidence="8" key="2">
    <citation type="submission" date="2020-09" db="EMBL/GenBank/DDBJ databases">
        <authorList>
            <person name="Sun Q."/>
            <person name="Ohkuma M."/>
        </authorList>
    </citation>
    <scope>NUCLEOTIDE SEQUENCE</scope>
    <source>
        <strain evidence="8">JCM 4646</strain>
    </source>
</reference>
<dbReference type="PROSITE" id="PS00107">
    <property type="entry name" value="PROTEIN_KINASE_ATP"/>
    <property type="match status" value="1"/>
</dbReference>
<keyword evidence="2 5" id="KW-0547">Nucleotide-binding</keyword>
<feature type="region of interest" description="Disordered" evidence="6">
    <location>
        <begin position="303"/>
        <end position="332"/>
    </location>
</feature>
<dbReference type="InterPro" id="IPR000719">
    <property type="entry name" value="Prot_kinase_dom"/>
</dbReference>
<evidence type="ECO:0000313" key="9">
    <source>
        <dbReference type="Proteomes" id="UP000617734"/>
    </source>
</evidence>
<dbReference type="RefSeq" id="WP_190211147.1">
    <property type="nucleotide sequence ID" value="NZ_BNBO01000012.1"/>
</dbReference>
<dbReference type="GO" id="GO:0004674">
    <property type="term" value="F:protein serine/threonine kinase activity"/>
    <property type="evidence" value="ECO:0007669"/>
    <property type="project" value="TreeGrafter"/>
</dbReference>
<evidence type="ECO:0000313" key="8">
    <source>
        <dbReference type="EMBL" id="GHH69505.1"/>
    </source>
</evidence>
<evidence type="ECO:0000259" key="7">
    <source>
        <dbReference type="PROSITE" id="PS50011"/>
    </source>
</evidence>
<dbReference type="InterPro" id="IPR011009">
    <property type="entry name" value="Kinase-like_dom_sf"/>
</dbReference>
<evidence type="ECO:0000256" key="5">
    <source>
        <dbReference type="PROSITE-ProRule" id="PRU10141"/>
    </source>
</evidence>
<dbReference type="PROSITE" id="PS50231">
    <property type="entry name" value="RICIN_B_LECTIN"/>
    <property type="match status" value="1"/>
</dbReference>
<dbReference type="InterPro" id="IPR008271">
    <property type="entry name" value="Ser/Thr_kinase_AS"/>
</dbReference>
<keyword evidence="3" id="KW-0418">Kinase</keyword>
<dbReference type="Gene3D" id="1.10.510.10">
    <property type="entry name" value="Transferase(Phosphotransferase) domain 1"/>
    <property type="match status" value="1"/>
</dbReference>
<dbReference type="EMBL" id="BNBO01000012">
    <property type="protein sequence ID" value="GHH69505.1"/>
    <property type="molecule type" value="Genomic_DNA"/>
</dbReference>
<evidence type="ECO:0000256" key="4">
    <source>
        <dbReference type="ARBA" id="ARBA00022840"/>
    </source>
</evidence>
<dbReference type="SUPFAM" id="SSF50370">
    <property type="entry name" value="Ricin B-like lectins"/>
    <property type="match status" value="1"/>
</dbReference>
<dbReference type="Gene3D" id="2.80.10.50">
    <property type="match status" value="1"/>
</dbReference>
<name>A0A919KQL7_9ACTN</name>
<keyword evidence="9" id="KW-1185">Reference proteome</keyword>
<feature type="region of interest" description="Disordered" evidence="6">
    <location>
        <begin position="369"/>
        <end position="437"/>
    </location>
</feature>
<accession>A0A919KQL7</accession>
<dbReference type="Gene3D" id="3.30.200.20">
    <property type="entry name" value="Phosphorylase Kinase, domain 1"/>
    <property type="match status" value="1"/>
</dbReference>
<feature type="domain" description="Protein kinase" evidence="7">
    <location>
        <begin position="15"/>
        <end position="272"/>
    </location>
</feature>
<dbReference type="Pfam" id="PF00652">
    <property type="entry name" value="Ricin_B_lectin"/>
    <property type="match status" value="1"/>
</dbReference>
<feature type="compositionally biased region" description="Pro residues" evidence="6">
    <location>
        <begin position="317"/>
        <end position="328"/>
    </location>
</feature>
<evidence type="ECO:0000256" key="2">
    <source>
        <dbReference type="ARBA" id="ARBA00022741"/>
    </source>
</evidence>
<keyword evidence="1" id="KW-0808">Transferase</keyword>
<dbReference type="GeneID" id="95353264"/>
<sequence>MEPLKAGDPRQVGPYHLLGRLGRGGMGQVFVGRSRGGRAVAVKVVHPEFAGDPEFRRRFAHEVAAARSVGGFYTAQVVDADPDADPPWLVTAYVAGPSLQQAIDAYGPLPVEAVTALGAGLAEALTAIHGAGLVHRDLKPGNIILAGDGPRVIDFGISRVLDATHISTTIVGTPGFMSPEQAKGLAVGPPADVFALGAVLVFAAAGRGPFGAGPVESIVYRIVHADPDLAGLPAPLTELVTACLAKDPEQRPGLARVLNQLAEPPGRAGAWVPSAVTTMITERESELSDQLGTLSATVTAPDPSAAPTFPLGHVPRTVPPGAPPGGPRPPRRTALRALTAVCAVVLAAGGVLGIRTALAHYDDQAVGIVPSQRQQSPTSLPAAPTGGGDPPSASAPHSPASPSLPVLPVKSPVVPSASAPGRITNTSSGLCLDTEGPQRADVTTRISECGYFSGQIWGYSETGHYLVNPPSGLCLDTAGPQVVGLDVVLRACGNYTGQQWVYDAVTHRLTNPPSGLCLDTAGPPAGFVRLVLNTCGDHTGQSWSL</sequence>
<proteinExistence type="predicted"/>
<evidence type="ECO:0000256" key="6">
    <source>
        <dbReference type="SAM" id="MobiDB-lite"/>
    </source>
</evidence>
<dbReference type="InterPro" id="IPR035992">
    <property type="entry name" value="Ricin_B-like_lectins"/>
</dbReference>
<dbReference type="SUPFAM" id="SSF56112">
    <property type="entry name" value="Protein kinase-like (PK-like)"/>
    <property type="match status" value="1"/>
</dbReference>
<dbReference type="SMART" id="SM00220">
    <property type="entry name" value="S_TKc"/>
    <property type="match status" value="1"/>
</dbReference>
<dbReference type="Pfam" id="PF00069">
    <property type="entry name" value="Pkinase"/>
    <property type="match status" value="1"/>
</dbReference>
<protein>
    <recommendedName>
        <fullName evidence="7">Protein kinase domain-containing protein</fullName>
    </recommendedName>
</protein>
<dbReference type="CDD" id="cd14014">
    <property type="entry name" value="STKc_PknB_like"/>
    <property type="match status" value="1"/>
</dbReference>